<proteinExistence type="predicted"/>
<evidence type="ECO:0000313" key="2">
    <source>
        <dbReference type="Proteomes" id="UP001159427"/>
    </source>
</evidence>
<dbReference type="EMBL" id="CALNXI010000809">
    <property type="protein sequence ID" value="CAH3140967.1"/>
    <property type="molecule type" value="Genomic_DNA"/>
</dbReference>
<accession>A0ABN8PCA9</accession>
<keyword evidence="2" id="KW-1185">Reference proteome</keyword>
<dbReference type="PANTHER" id="PTHR37984:SF13">
    <property type="entry name" value="RIBONUCLEASE H"/>
    <property type="match status" value="1"/>
</dbReference>
<evidence type="ECO:0000313" key="1">
    <source>
        <dbReference type="EMBL" id="CAH3140967.1"/>
    </source>
</evidence>
<organism evidence="1 2">
    <name type="scientific">Porites evermanni</name>
    <dbReference type="NCBI Taxonomy" id="104178"/>
    <lineage>
        <taxon>Eukaryota</taxon>
        <taxon>Metazoa</taxon>
        <taxon>Cnidaria</taxon>
        <taxon>Anthozoa</taxon>
        <taxon>Hexacorallia</taxon>
        <taxon>Scleractinia</taxon>
        <taxon>Fungiina</taxon>
        <taxon>Poritidae</taxon>
        <taxon>Porites</taxon>
    </lineage>
</organism>
<name>A0ABN8PCA9_9CNID</name>
<dbReference type="InterPro" id="IPR050951">
    <property type="entry name" value="Retrovirus_Pol_polyprotein"/>
</dbReference>
<sequence length="209" mass="23681">MLALKRLAVHCNYSELLDERYKTDLFADKPKIQNKLLNMEDLMFERACRIAKAMEMAEKNTQEFHATISESPQVNQLTMQDNKTTNHEQRFRCGGNNHSGQSCKFKSAKCYQCSKIDHLGCLLPSPGGYSVEMLINGKPCKMEVDTAVDCSITAHSVYLEKFADTPLTQSNLFVVLRTYTGEVLEESGEMQCNVIYKHKHYSLPVVVGN</sequence>
<dbReference type="PANTHER" id="PTHR37984">
    <property type="entry name" value="PROTEIN CBG26694"/>
    <property type="match status" value="1"/>
</dbReference>
<dbReference type="Proteomes" id="UP001159427">
    <property type="component" value="Unassembled WGS sequence"/>
</dbReference>
<reference evidence="1 2" key="1">
    <citation type="submission" date="2022-05" db="EMBL/GenBank/DDBJ databases">
        <authorList>
            <consortium name="Genoscope - CEA"/>
            <person name="William W."/>
        </authorList>
    </citation>
    <scope>NUCLEOTIDE SEQUENCE [LARGE SCALE GENOMIC DNA]</scope>
</reference>
<gene>
    <name evidence="1" type="ORF">PEVE_00041941</name>
</gene>
<protein>
    <submittedName>
        <fullName evidence="1">Uncharacterized protein</fullName>
    </submittedName>
</protein>
<comment type="caution">
    <text evidence="1">The sequence shown here is derived from an EMBL/GenBank/DDBJ whole genome shotgun (WGS) entry which is preliminary data.</text>
</comment>